<dbReference type="OrthoDB" id="6509703at2759"/>
<evidence type="ECO:0000313" key="2">
    <source>
        <dbReference type="EMBL" id="KAH9379440.1"/>
    </source>
</evidence>
<dbReference type="AlphaFoldDB" id="A0A9J6GXR3"/>
<organism evidence="2 3">
    <name type="scientific">Haemaphysalis longicornis</name>
    <name type="common">Bush tick</name>
    <dbReference type="NCBI Taxonomy" id="44386"/>
    <lineage>
        <taxon>Eukaryota</taxon>
        <taxon>Metazoa</taxon>
        <taxon>Ecdysozoa</taxon>
        <taxon>Arthropoda</taxon>
        <taxon>Chelicerata</taxon>
        <taxon>Arachnida</taxon>
        <taxon>Acari</taxon>
        <taxon>Parasitiformes</taxon>
        <taxon>Ixodida</taxon>
        <taxon>Ixodoidea</taxon>
        <taxon>Ixodidae</taxon>
        <taxon>Haemaphysalinae</taxon>
        <taxon>Haemaphysalis</taxon>
    </lineage>
</organism>
<evidence type="ECO:0000313" key="3">
    <source>
        <dbReference type="Proteomes" id="UP000821853"/>
    </source>
</evidence>
<dbReference type="InterPro" id="IPR048366">
    <property type="entry name" value="TNP-like_GBD"/>
</dbReference>
<protein>
    <recommendedName>
        <fullName evidence="1">Transposable element P transposase-like GTP-binding insertion domain-containing protein</fullName>
    </recommendedName>
</protein>
<sequence length="503" mass="56648">MNKVEEAGFTILRFVSNKHKVNVSAMTHLCGGFLTYRIEHPCDPERLLFLSFDYCHVLKNIRSQFLARELGKKGEVSSTYVKKLYDLQKGWIVKPVRSLTRKHVYPNNIEKMNVKRAVEVFSPDVTAALEFLKDQAGHGSHPSFAFAGPAIAFMKNIFRWFTLHDTSSKVEHIQQRFPDARHYDSPEDDRLEWLNVTFPMYIEELKKNAASPEGFLTTETYEALLLTTYSTAACVRYLLVTEKFFFVITRTFSSDPIESMFGTLRRSLGCNDQLDVRLAMSGLEKLLKTGIAAASEGSNVLHTEQPEPSKGLLLTATEACNSSGELPQEAAHVLKRLKVARVPASLPTLQLSATVYVGGYIGRVIKEHVMCDSGCSLTTKPLSDQPLQQLTRNQDRGGLMYPSDKLVYVLDILRLFVETALKEDPKLKKPLRTLQEAAVPAIVDSALLSCPHSERLHHEELAQLICLKFIRPLLVNYASAATDKNDVYKSFSKTPLSRKYVKL</sequence>
<keyword evidence="3" id="KW-1185">Reference proteome</keyword>
<dbReference type="Pfam" id="PF21788">
    <property type="entry name" value="TNP-like_GBD"/>
    <property type="match status" value="1"/>
</dbReference>
<feature type="domain" description="Transposable element P transposase-like GTP-binding insertion" evidence="1">
    <location>
        <begin position="55"/>
        <end position="170"/>
    </location>
</feature>
<name>A0A9J6GXR3_HAELO</name>
<dbReference type="OMA" id="YDHARKE"/>
<gene>
    <name evidence="2" type="ORF">HPB48_012993</name>
</gene>
<reference evidence="2 3" key="1">
    <citation type="journal article" date="2020" name="Cell">
        <title>Large-Scale Comparative Analyses of Tick Genomes Elucidate Their Genetic Diversity and Vector Capacities.</title>
        <authorList>
            <consortium name="Tick Genome and Microbiome Consortium (TIGMIC)"/>
            <person name="Jia N."/>
            <person name="Wang J."/>
            <person name="Shi W."/>
            <person name="Du L."/>
            <person name="Sun Y."/>
            <person name="Zhan W."/>
            <person name="Jiang J.F."/>
            <person name="Wang Q."/>
            <person name="Zhang B."/>
            <person name="Ji P."/>
            <person name="Bell-Sakyi L."/>
            <person name="Cui X.M."/>
            <person name="Yuan T.T."/>
            <person name="Jiang B.G."/>
            <person name="Yang W.F."/>
            <person name="Lam T.T."/>
            <person name="Chang Q.C."/>
            <person name="Ding S.J."/>
            <person name="Wang X.J."/>
            <person name="Zhu J.G."/>
            <person name="Ruan X.D."/>
            <person name="Zhao L."/>
            <person name="Wei J.T."/>
            <person name="Ye R.Z."/>
            <person name="Que T.C."/>
            <person name="Du C.H."/>
            <person name="Zhou Y.H."/>
            <person name="Cheng J.X."/>
            <person name="Dai P.F."/>
            <person name="Guo W.B."/>
            <person name="Han X.H."/>
            <person name="Huang E.J."/>
            <person name="Li L.F."/>
            <person name="Wei W."/>
            <person name="Gao Y.C."/>
            <person name="Liu J.Z."/>
            <person name="Shao H.Z."/>
            <person name="Wang X."/>
            <person name="Wang C.C."/>
            <person name="Yang T.C."/>
            <person name="Huo Q.B."/>
            <person name="Li W."/>
            <person name="Chen H.Y."/>
            <person name="Chen S.E."/>
            <person name="Zhou L.G."/>
            <person name="Ni X.B."/>
            <person name="Tian J.H."/>
            <person name="Sheng Y."/>
            <person name="Liu T."/>
            <person name="Pan Y.S."/>
            <person name="Xia L.Y."/>
            <person name="Li J."/>
            <person name="Zhao F."/>
            <person name="Cao W.C."/>
        </authorList>
    </citation>
    <scope>NUCLEOTIDE SEQUENCE [LARGE SCALE GENOMIC DNA]</scope>
    <source>
        <strain evidence="2">HaeL-2018</strain>
    </source>
</reference>
<proteinExistence type="predicted"/>
<accession>A0A9J6GXR3</accession>
<dbReference type="PANTHER" id="PTHR48257:SF1">
    <property type="match status" value="1"/>
</dbReference>
<dbReference type="PANTHER" id="PTHR48257">
    <property type="match status" value="1"/>
</dbReference>
<dbReference type="Proteomes" id="UP000821853">
    <property type="component" value="Chromosome 8"/>
</dbReference>
<dbReference type="VEuPathDB" id="VectorBase:HLOH_050019"/>
<evidence type="ECO:0000259" key="1">
    <source>
        <dbReference type="Pfam" id="PF21788"/>
    </source>
</evidence>
<dbReference type="EMBL" id="JABSTR010000010">
    <property type="protein sequence ID" value="KAH9379440.1"/>
    <property type="molecule type" value="Genomic_DNA"/>
</dbReference>
<comment type="caution">
    <text evidence="2">The sequence shown here is derived from an EMBL/GenBank/DDBJ whole genome shotgun (WGS) entry which is preliminary data.</text>
</comment>